<dbReference type="PROSITE" id="PS50985">
    <property type="entry name" value="GRAS"/>
    <property type="match status" value="1"/>
</dbReference>
<evidence type="ECO:0000256" key="3">
    <source>
        <dbReference type="PROSITE-ProRule" id="PRU01191"/>
    </source>
</evidence>
<evidence type="ECO:0000313" key="5">
    <source>
        <dbReference type="Proteomes" id="UP001187471"/>
    </source>
</evidence>
<dbReference type="Pfam" id="PF03514">
    <property type="entry name" value="GRAS"/>
    <property type="match status" value="1"/>
</dbReference>
<evidence type="ECO:0000313" key="4">
    <source>
        <dbReference type="EMBL" id="KAK2989259.1"/>
    </source>
</evidence>
<evidence type="ECO:0000256" key="1">
    <source>
        <dbReference type="ARBA" id="ARBA00023015"/>
    </source>
</evidence>
<keyword evidence="2" id="KW-0804">Transcription</keyword>
<comment type="similarity">
    <text evidence="3">Belongs to the GRAS family.</text>
</comment>
<evidence type="ECO:0008006" key="6">
    <source>
        <dbReference type="Google" id="ProtNLM"/>
    </source>
</evidence>
<protein>
    <recommendedName>
        <fullName evidence="6">Nodulation signaling pathway 2-like protein</fullName>
    </recommendedName>
</protein>
<dbReference type="PANTHER" id="PTHR31636">
    <property type="entry name" value="OSJNBA0084A10.13 PROTEIN-RELATED"/>
    <property type="match status" value="1"/>
</dbReference>
<gene>
    <name evidence="4" type="ORF">RJ640_031011</name>
</gene>
<proteinExistence type="inferred from homology"/>
<organism evidence="4 5">
    <name type="scientific">Escallonia rubra</name>
    <dbReference type="NCBI Taxonomy" id="112253"/>
    <lineage>
        <taxon>Eukaryota</taxon>
        <taxon>Viridiplantae</taxon>
        <taxon>Streptophyta</taxon>
        <taxon>Embryophyta</taxon>
        <taxon>Tracheophyta</taxon>
        <taxon>Spermatophyta</taxon>
        <taxon>Magnoliopsida</taxon>
        <taxon>eudicotyledons</taxon>
        <taxon>Gunneridae</taxon>
        <taxon>Pentapetalae</taxon>
        <taxon>asterids</taxon>
        <taxon>campanulids</taxon>
        <taxon>Escalloniales</taxon>
        <taxon>Escalloniaceae</taxon>
        <taxon>Escallonia</taxon>
    </lineage>
</organism>
<reference evidence="4" key="1">
    <citation type="submission" date="2022-12" db="EMBL/GenBank/DDBJ databases">
        <title>Draft genome assemblies for two species of Escallonia (Escalloniales).</title>
        <authorList>
            <person name="Chanderbali A."/>
            <person name="Dervinis C."/>
            <person name="Anghel I."/>
            <person name="Soltis D."/>
            <person name="Soltis P."/>
            <person name="Zapata F."/>
        </authorList>
    </citation>
    <scope>NUCLEOTIDE SEQUENCE</scope>
    <source>
        <strain evidence="4">UCBG92.1500</strain>
        <tissue evidence="4">Leaf</tissue>
    </source>
</reference>
<dbReference type="AlphaFoldDB" id="A0AA88RNX0"/>
<keyword evidence="1" id="KW-0805">Transcription regulation</keyword>
<sequence>MSLMEYDNTRQLSESNYLTELLACSMDTAANFETERLCSPNLSGDSFFDDLFMGELLQLETELSSEVSLKGIHGNKSSMQNIGHCMECKHSEGVQLEGETSMFDLLLTGAKAVEASDWPLACNAIARLTHILCHEKNDKNPYYMIFVYFTQGLRYKSRSAFEPSHELVPSQTVTMPTFQMLLELSPFVKFAQFTANQAIFEAIKDGNELHVVDFDIMEGIQWPPLMADLALRKNVSMRMTAIIMDPENAGVVQNTGKRLREFAESVNLPFKFDQMIVCKEQDFDSIEVGHTLIANCAIDQLHTPTRKLSHIGIFLNGVSRLSPKMVVLVEEELLHFATIASTSFGEFFSEAFQHYAALSDSILYSFSSAGFRLIEKKIMGPKILDSVKKFPSEGREKVSWEGTFSLFKFFKQSPLSPYNISQAKLLAGVFGKGYWVQHQSCRLSLCWKGQPITTASVWVPTNM</sequence>
<dbReference type="Proteomes" id="UP001187471">
    <property type="component" value="Unassembled WGS sequence"/>
</dbReference>
<comment type="caution">
    <text evidence="3">Lacks conserved residue(s) required for the propagation of feature annotation.</text>
</comment>
<accession>A0AA88RNX0</accession>
<comment type="caution">
    <text evidence="4">The sequence shown here is derived from an EMBL/GenBank/DDBJ whole genome shotgun (WGS) entry which is preliminary data.</text>
</comment>
<feature type="short sequence motif" description="VHIID" evidence="3">
    <location>
        <begin position="209"/>
        <end position="213"/>
    </location>
</feature>
<name>A0AA88RNX0_9ASTE</name>
<dbReference type="InterPro" id="IPR005202">
    <property type="entry name" value="TF_GRAS"/>
</dbReference>
<feature type="region of interest" description="SAW" evidence="3">
    <location>
        <begin position="388"/>
        <end position="459"/>
    </location>
</feature>
<evidence type="ECO:0000256" key="2">
    <source>
        <dbReference type="ARBA" id="ARBA00023163"/>
    </source>
</evidence>
<dbReference type="EMBL" id="JAVXUO010000770">
    <property type="protein sequence ID" value="KAK2989259.1"/>
    <property type="molecule type" value="Genomic_DNA"/>
</dbReference>
<keyword evidence="5" id="KW-1185">Reference proteome</keyword>